<protein>
    <submittedName>
        <fullName evidence="2">Uracil-DNA glycosylase</fullName>
    </submittedName>
</protein>
<dbReference type="RefSeq" id="WP_119865008.1">
    <property type="nucleotide sequence ID" value="NZ_CP016786.1"/>
</dbReference>
<dbReference type="InterPro" id="IPR047124">
    <property type="entry name" value="HI_0220.2"/>
</dbReference>
<name>A0A343JBG2_9CLOT</name>
<evidence type="ECO:0000313" key="3">
    <source>
        <dbReference type="Proteomes" id="UP000264883"/>
    </source>
</evidence>
<reference evidence="2 3" key="1">
    <citation type="submission" date="2016-08" db="EMBL/GenBank/DDBJ databases">
        <title>Complete Genome Sequence Of The Indigo Reducing Clostridium isatidis DSM15098.</title>
        <authorList>
            <person name="Little G.T."/>
            <person name="Minton N.P."/>
        </authorList>
    </citation>
    <scope>NUCLEOTIDE SEQUENCE [LARGE SCALE GENOMIC DNA]</scope>
    <source>
        <strain evidence="2 3">DSM 15098</strain>
    </source>
</reference>
<evidence type="ECO:0000259" key="1">
    <source>
        <dbReference type="SMART" id="SM00986"/>
    </source>
</evidence>
<dbReference type="Proteomes" id="UP000264883">
    <property type="component" value="Chromosome"/>
</dbReference>
<organism evidence="2 3">
    <name type="scientific">Clostridium isatidis</name>
    <dbReference type="NCBI Taxonomy" id="182773"/>
    <lineage>
        <taxon>Bacteria</taxon>
        <taxon>Bacillati</taxon>
        <taxon>Bacillota</taxon>
        <taxon>Clostridia</taxon>
        <taxon>Eubacteriales</taxon>
        <taxon>Clostridiaceae</taxon>
        <taxon>Clostridium</taxon>
    </lineage>
</organism>
<feature type="domain" description="Uracil-DNA glycosylase-like" evidence="1">
    <location>
        <begin position="28"/>
        <end position="185"/>
    </location>
</feature>
<keyword evidence="3" id="KW-1185">Reference proteome</keyword>
<dbReference type="Gene3D" id="3.40.470.10">
    <property type="entry name" value="Uracil-DNA glycosylase-like domain"/>
    <property type="match status" value="1"/>
</dbReference>
<accession>A0A343JBG2</accession>
<dbReference type="OrthoDB" id="9789139at2"/>
<dbReference type="InterPro" id="IPR005122">
    <property type="entry name" value="Uracil-DNA_glycosylase-like"/>
</dbReference>
<dbReference type="SMART" id="SM00987">
    <property type="entry name" value="UreE_C"/>
    <property type="match status" value="1"/>
</dbReference>
<gene>
    <name evidence="2" type="ORF">BEN51_05110</name>
</gene>
<dbReference type="InterPro" id="IPR036895">
    <property type="entry name" value="Uracil-DNA_glycosylase-like_sf"/>
</dbReference>
<evidence type="ECO:0000313" key="2">
    <source>
        <dbReference type="EMBL" id="ASW42870.1"/>
    </source>
</evidence>
<dbReference type="KEGG" id="cia:BEN51_05110"/>
<proteinExistence type="predicted"/>
<sequence length="194" mass="22690">MAIFKEIEEEIMKDEMNAIYTEKGILPLFKASKDARIVIVGQAPGRKAEETHLFWNDPSGDRLREWMGISREIFYKTDRIGHLPMDFYYPGKAKTGDKPPRKGFAEKWHQRILKEMPKVETIILVGSYAQKYYLGKSRKKNLTETVKNFKEYLPEYLPLVHPSPLNYGWLKQNPWFESDVLPILKTIVENSLNP</sequence>
<dbReference type="SMART" id="SM00986">
    <property type="entry name" value="UDG"/>
    <property type="match status" value="1"/>
</dbReference>
<dbReference type="PANTHER" id="PTHR42160">
    <property type="entry name" value="URACIL-DNA GLYCOSYLASE SUPERFAMILY PROTEIN"/>
    <property type="match status" value="1"/>
</dbReference>
<dbReference type="PANTHER" id="PTHR42160:SF1">
    <property type="entry name" value="URACIL-DNA GLYCOSYLASE SUPERFAMILY PROTEIN"/>
    <property type="match status" value="1"/>
</dbReference>
<dbReference type="Pfam" id="PF03167">
    <property type="entry name" value="UDG"/>
    <property type="match status" value="1"/>
</dbReference>
<dbReference type="AlphaFoldDB" id="A0A343JBG2"/>
<dbReference type="EMBL" id="CP016786">
    <property type="protein sequence ID" value="ASW42870.1"/>
    <property type="molecule type" value="Genomic_DNA"/>
</dbReference>
<dbReference type="SUPFAM" id="SSF52141">
    <property type="entry name" value="Uracil-DNA glycosylase-like"/>
    <property type="match status" value="1"/>
</dbReference>
<dbReference type="CDD" id="cd10033">
    <property type="entry name" value="UDG_like"/>
    <property type="match status" value="1"/>
</dbReference>